<evidence type="ECO:0000259" key="2">
    <source>
        <dbReference type="Pfam" id="PF04892"/>
    </source>
</evidence>
<protein>
    <recommendedName>
        <fullName evidence="2">VanZ-like domain-containing protein</fullName>
    </recommendedName>
</protein>
<proteinExistence type="predicted"/>
<keyword evidence="1" id="KW-1133">Transmembrane helix</keyword>
<evidence type="ECO:0000256" key="1">
    <source>
        <dbReference type="SAM" id="Phobius"/>
    </source>
</evidence>
<dbReference type="EMBL" id="QFOI01000091">
    <property type="protein sequence ID" value="PZP49864.1"/>
    <property type="molecule type" value="Genomic_DNA"/>
</dbReference>
<feature type="transmembrane region" description="Helical" evidence="1">
    <location>
        <begin position="72"/>
        <end position="92"/>
    </location>
</feature>
<comment type="caution">
    <text evidence="3">The sequence shown here is derived from an EMBL/GenBank/DDBJ whole genome shotgun (WGS) entry which is preliminary data.</text>
</comment>
<keyword evidence="1" id="KW-0812">Transmembrane</keyword>
<dbReference type="NCBIfam" id="NF037970">
    <property type="entry name" value="vanZ_1"/>
    <property type="match status" value="1"/>
</dbReference>
<gene>
    <name evidence="3" type="ORF">DI598_06840</name>
</gene>
<name>A0A2W5F6H6_9SPHI</name>
<dbReference type="PANTHER" id="PTHR28008:SF1">
    <property type="entry name" value="DOMAIN PROTEIN, PUTATIVE (AFU_ORTHOLOGUE AFUA_3G10980)-RELATED"/>
    <property type="match status" value="1"/>
</dbReference>
<dbReference type="InterPro" id="IPR006976">
    <property type="entry name" value="VanZ-like"/>
</dbReference>
<dbReference type="PANTHER" id="PTHR28008">
    <property type="entry name" value="DOMAIN PROTEIN, PUTATIVE (AFU_ORTHOLOGUE AFUA_3G10980)-RELATED"/>
    <property type="match status" value="1"/>
</dbReference>
<organism evidence="3 4">
    <name type="scientific">Pseudopedobacter saltans</name>
    <dbReference type="NCBI Taxonomy" id="151895"/>
    <lineage>
        <taxon>Bacteria</taxon>
        <taxon>Pseudomonadati</taxon>
        <taxon>Bacteroidota</taxon>
        <taxon>Sphingobacteriia</taxon>
        <taxon>Sphingobacteriales</taxon>
        <taxon>Sphingobacteriaceae</taxon>
        <taxon>Pseudopedobacter</taxon>
    </lineage>
</organism>
<reference evidence="3 4" key="1">
    <citation type="submission" date="2017-11" db="EMBL/GenBank/DDBJ databases">
        <title>Infants hospitalized years apart are colonized by the same room-sourced microbial strains.</title>
        <authorList>
            <person name="Brooks B."/>
            <person name="Olm M.R."/>
            <person name="Firek B.A."/>
            <person name="Baker R."/>
            <person name="Thomas B.C."/>
            <person name="Morowitz M.J."/>
            <person name="Banfield J.F."/>
        </authorList>
    </citation>
    <scope>NUCLEOTIDE SEQUENCE [LARGE SCALE GENOMIC DNA]</scope>
    <source>
        <strain evidence="3">S2_009_000_R2_76</strain>
    </source>
</reference>
<evidence type="ECO:0000313" key="4">
    <source>
        <dbReference type="Proteomes" id="UP000249645"/>
    </source>
</evidence>
<accession>A0A2W5F6H6</accession>
<evidence type="ECO:0000313" key="3">
    <source>
        <dbReference type="EMBL" id="PZP49864.1"/>
    </source>
</evidence>
<sequence>MAATNKKLWIYFIPALLWAILIYVLLTLPGKDFEDSPFEGIPHFDKVVHMGLFGAQVFWLCLPLAKRYTPKASVLLWMTFFTIVFGIVMEYVQKYFTTDRSFDWTDMVADSVGAILSYFCMRYIFRQYQKKHPLPASLT</sequence>
<feature type="transmembrane region" description="Helical" evidence="1">
    <location>
        <begin position="9"/>
        <end position="28"/>
    </location>
</feature>
<feature type="transmembrane region" description="Helical" evidence="1">
    <location>
        <begin position="104"/>
        <end position="125"/>
    </location>
</feature>
<dbReference type="AlphaFoldDB" id="A0A2W5F6H6"/>
<feature type="transmembrane region" description="Helical" evidence="1">
    <location>
        <begin position="48"/>
        <end position="65"/>
    </location>
</feature>
<dbReference type="Pfam" id="PF04892">
    <property type="entry name" value="VanZ"/>
    <property type="match status" value="1"/>
</dbReference>
<keyword evidence="1" id="KW-0472">Membrane</keyword>
<feature type="domain" description="VanZ-like" evidence="2">
    <location>
        <begin position="40"/>
        <end position="122"/>
    </location>
</feature>
<dbReference type="Proteomes" id="UP000249645">
    <property type="component" value="Unassembled WGS sequence"/>
</dbReference>